<dbReference type="EMBL" id="OY726395">
    <property type="protein sequence ID" value="CAJ1579986.1"/>
    <property type="molecule type" value="Genomic_DNA"/>
</dbReference>
<dbReference type="RefSeq" id="WP_316514439.1">
    <property type="nucleotide sequence ID" value="NZ_OY726395.1"/>
</dbReference>
<proteinExistence type="predicted"/>
<reference evidence="2 3" key="1">
    <citation type="submission" date="2023-08" db="EMBL/GenBank/DDBJ databases">
        <authorList>
            <person name="Folkvardsen B D."/>
            <person name="Norman A."/>
        </authorList>
    </citation>
    <scope>NUCLEOTIDE SEQUENCE [LARGE SCALE GENOMIC DNA]</scope>
    <source>
        <strain evidence="2 3">Mu0050</strain>
    </source>
</reference>
<feature type="compositionally biased region" description="Basic and acidic residues" evidence="1">
    <location>
        <begin position="42"/>
        <end position="52"/>
    </location>
</feature>
<evidence type="ECO:0000256" key="1">
    <source>
        <dbReference type="SAM" id="MobiDB-lite"/>
    </source>
</evidence>
<evidence type="ECO:0000313" key="2">
    <source>
        <dbReference type="EMBL" id="CAJ1579986.1"/>
    </source>
</evidence>
<gene>
    <name evidence="2" type="ORF">MU0050_000787</name>
</gene>
<feature type="region of interest" description="Disordered" evidence="1">
    <location>
        <begin position="42"/>
        <end position="70"/>
    </location>
</feature>
<sequence length="70" mass="7273">MSFLDKAKDLLGKNADKVGDAIDKAGDFVDNKTGGKYAQHVDKAQDAAKDAVGKLGEQGTDPANKDTPPA</sequence>
<name>A0ABN9NUN1_9MYCO</name>
<keyword evidence="3" id="KW-1185">Reference proteome</keyword>
<accession>A0ABN9NUN1</accession>
<protein>
    <submittedName>
        <fullName evidence="2">Antitoxin</fullName>
    </submittedName>
</protein>
<organism evidence="2 3">
    <name type="scientific">[Mycobacterium] wendilense</name>
    <dbReference type="NCBI Taxonomy" id="3064284"/>
    <lineage>
        <taxon>Bacteria</taxon>
        <taxon>Bacillati</taxon>
        <taxon>Actinomycetota</taxon>
        <taxon>Actinomycetes</taxon>
        <taxon>Mycobacteriales</taxon>
        <taxon>Mycobacteriaceae</taxon>
        <taxon>Mycolicibacter</taxon>
    </lineage>
</organism>
<dbReference type="Pfam" id="PF14013">
    <property type="entry name" value="MT0933_antitox"/>
    <property type="match status" value="1"/>
</dbReference>
<dbReference type="Proteomes" id="UP001190466">
    <property type="component" value="Chromosome"/>
</dbReference>
<dbReference type="InterPro" id="IPR028037">
    <property type="entry name" value="Antitoxin_Rv0909/MT0933"/>
</dbReference>
<evidence type="ECO:0000313" key="3">
    <source>
        <dbReference type="Proteomes" id="UP001190466"/>
    </source>
</evidence>